<keyword evidence="3" id="KW-1185">Reference proteome</keyword>
<evidence type="ECO:0000313" key="3">
    <source>
        <dbReference type="Proteomes" id="UP001159405"/>
    </source>
</evidence>
<reference evidence="2 3" key="1">
    <citation type="submission" date="2022-05" db="EMBL/GenBank/DDBJ databases">
        <authorList>
            <consortium name="Genoscope - CEA"/>
            <person name="William W."/>
        </authorList>
    </citation>
    <scope>NUCLEOTIDE SEQUENCE [LARGE SCALE GENOMIC DNA]</scope>
</reference>
<protein>
    <submittedName>
        <fullName evidence="2">Uncharacterized protein</fullName>
    </submittedName>
</protein>
<gene>
    <name evidence="2" type="ORF">PLOB_00005931</name>
</gene>
<feature type="compositionally biased region" description="Polar residues" evidence="1">
    <location>
        <begin position="80"/>
        <end position="96"/>
    </location>
</feature>
<proteinExistence type="predicted"/>
<comment type="caution">
    <text evidence="2">The sequence shown here is derived from an EMBL/GenBank/DDBJ whole genome shotgun (WGS) entry which is preliminary data.</text>
</comment>
<feature type="region of interest" description="Disordered" evidence="1">
    <location>
        <begin position="71"/>
        <end position="96"/>
    </location>
</feature>
<sequence>MSAAVLLKNRSPCITAIQLLNTIILYHKGIIGTLSRLRSLRLAVSHHYYYKKMDEYGKDFAINVVQRVKNESERLKHQHGASSTQGPTPSASSSVVITPDKGRKIVFDNFDCKQHVHSMTEHHQNIDIHWVTPMAVENRVSGNHLSSVKPSPENLLQIENGELHIVD</sequence>
<accession>A0ABN8QEZ0</accession>
<name>A0ABN8QEZ0_9CNID</name>
<evidence type="ECO:0000313" key="2">
    <source>
        <dbReference type="EMBL" id="CAH3163285.1"/>
    </source>
</evidence>
<dbReference type="Proteomes" id="UP001159405">
    <property type="component" value="Unassembled WGS sequence"/>
</dbReference>
<dbReference type="EMBL" id="CALNXK010000126">
    <property type="protein sequence ID" value="CAH3163285.1"/>
    <property type="molecule type" value="Genomic_DNA"/>
</dbReference>
<evidence type="ECO:0000256" key="1">
    <source>
        <dbReference type="SAM" id="MobiDB-lite"/>
    </source>
</evidence>
<organism evidence="2 3">
    <name type="scientific">Porites lobata</name>
    <dbReference type="NCBI Taxonomy" id="104759"/>
    <lineage>
        <taxon>Eukaryota</taxon>
        <taxon>Metazoa</taxon>
        <taxon>Cnidaria</taxon>
        <taxon>Anthozoa</taxon>
        <taxon>Hexacorallia</taxon>
        <taxon>Scleractinia</taxon>
        <taxon>Fungiina</taxon>
        <taxon>Poritidae</taxon>
        <taxon>Porites</taxon>
    </lineage>
</organism>